<proteinExistence type="predicted"/>
<feature type="coiled-coil region" evidence="4">
    <location>
        <begin position="89"/>
        <end position="161"/>
    </location>
</feature>
<evidence type="ECO:0000256" key="3">
    <source>
        <dbReference type="ARBA" id="ARBA00022833"/>
    </source>
</evidence>
<dbReference type="Proteomes" id="UP000322000">
    <property type="component" value="Chromosome 3"/>
</dbReference>
<keyword evidence="2" id="KW-0863">Zinc-finger</keyword>
<evidence type="ECO:0000313" key="5">
    <source>
        <dbReference type="Proteomes" id="UP000322000"/>
    </source>
</evidence>
<keyword evidence="4" id="KW-0175">Coiled coil</keyword>
<keyword evidence="1" id="KW-0479">Metal-binding</keyword>
<dbReference type="InterPro" id="IPR004244">
    <property type="entry name" value="Transposase_22"/>
</dbReference>
<dbReference type="GO" id="GO:0008270">
    <property type="term" value="F:zinc ion binding"/>
    <property type="evidence" value="ECO:0007669"/>
    <property type="project" value="UniProtKB-KW"/>
</dbReference>
<protein>
    <submittedName>
        <fullName evidence="6">Uncharacterized protein LOC113508714</fullName>
    </submittedName>
</protein>
<keyword evidence="5" id="KW-1185">Reference proteome</keyword>
<dbReference type="Gene3D" id="1.10.287.1490">
    <property type="match status" value="1"/>
</dbReference>
<dbReference type="PROSITE" id="PS01359">
    <property type="entry name" value="ZF_PHD_1"/>
    <property type="match status" value="1"/>
</dbReference>
<accession>A0A7E5X306</accession>
<keyword evidence="3" id="KW-0862">Zinc</keyword>
<dbReference type="InParanoid" id="A0A7E5X306"/>
<name>A0A7E5X306_TRINI</name>
<evidence type="ECO:0000256" key="4">
    <source>
        <dbReference type="SAM" id="Coils"/>
    </source>
</evidence>
<dbReference type="InterPro" id="IPR011011">
    <property type="entry name" value="Znf_FYVE_PHD"/>
</dbReference>
<dbReference type="SUPFAM" id="SSF57903">
    <property type="entry name" value="FYVE/PHD zinc finger"/>
    <property type="match status" value="1"/>
</dbReference>
<dbReference type="RefSeq" id="XP_026747600.1">
    <property type="nucleotide sequence ID" value="XM_026891799.1"/>
</dbReference>
<evidence type="ECO:0000256" key="1">
    <source>
        <dbReference type="ARBA" id="ARBA00022723"/>
    </source>
</evidence>
<dbReference type="PANTHER" id="PTHR11505">
    <property type="entry name" value="L1 TRANSPOSABLE ELEMENT-RELATED"/>
    <property type="match status" value="1"/>
</dbReference>
<dbReference type="InterPro" id="IPR013083">
    <property type="entry name" value="Znf_RING/FYVE/PHD"/>
</dbReference>
<dbReference type="AlphaFoldDB" id="A0A7E5X306"/>
<dbReference type="OrthoDB" id="7048166at2759"/>
<evidence type="ECO:0000313" key="6">
    <source>
        <dbReference type="RefSeq" id="XP_026747600.1"/>
    </source>
</evidence>
<dbReference type="Gene3D" id="3.30.40.10">
    <property type="entry name" value="Zinc/RING finger domain, C3HC4 (zinc finger)"/>
    <property type="match status" value="1"/>
</dbReference>
<reference evidence="6" key="1">
    <citation type="submission" date="2025-08" db="UniProtKB">
        <authorList>
            <consortium name="RefSeq"/>
        </authorList>
    </citation>
    <scope>IDENTIFICATION</scope>
</reference>
<dbReference type="InterPro" id="IPR019786">
    <property type="entry name" value="Zinc_finger_PHD-type_CS"/>
</dbReference>
<gene>
    <name evidence="6" type="primary">LOC113508714</name>
</gene>
<organism evidence="5 6">
    <name type="scientific">Trichoplusia ni</name>
    <name type="common">Cabbage looper</name>
    <dbReference type="NCBI Taxonomy" id="7111"/>
    <lineage>
        <taxon>Eukaryota</taxon>
        <taxon>Metazoa</taxon>
        <taxon>Ecdysozoa</taxon>
        <taxon>Arthropoda</taxon>
        <taxon>Hexapoda</taxon>
        <taxon>Insecta</taxon>
        <taxon>Pterygota</taxon>
        <taxon>Neoptera</taxon>
        <taxon>Endopterygota</taxon>
        <taxon>Lepidoptera</taxon>
        <taxon>Glossata</taxon>
        <taxon>Ditrysia</taxon>
        <taxon>Noctuoidea</taxon>
        <taxon>Noctuidae</taxon>
        <taxon>Plusiinae</taxon>
        <taxon>Trichoplusia</taxon>
    </lineage>
</organism>
<evidence type="ECO:0000256" key="2">
    <source>
        <dbReference type="ARBA" id="ARBA00022771"/>
    </source>
</evidence>
<sequence length="279" mass="31937">MESHNCGSCGEILTDGVRCTVCSQDLHFHCAGITEAGFRKLGDRKLSWRCGKCKQSGMNSTLAPSSPRIEPDSLVLKEIKALAEKLEPLESLRDEVVRLRKEFAELKSAVDDNTKEMKAFNTRISLVESRLVQVEKSQSQIDQIKIRLDQMEQEMNSSEQWARMNNVEIKGVPQTARENLFDILAKIGSKIEYPVTKSQINFITRVPTREKDRTKPIVVCFCNRYVKEDFIAAARLVSKSNPITASLIGFSENHRIYVNDHLTVHNKVFWRRLRKRLVK</sequence>
<dbReference type="KEGG" id="tnl:113508714"/>
<dbReference type="GeneID" id="113508714"/>